<gene>
    <name evidence="10" type="ORF">H4Q32_026309</name>
</gene>
<dbReference type="Proteomes" id="UP000830375">
    <property type="component" value="Unassembled WGS sequence"/>
</dbReference>
<evidence type="ECO:0000256" key="7">
    <source>
        <dbReference type="ARBA" id="ARBA00023242"/>
    </source>
</evidence>
<feature type="region of interest" description="Disordered" evidence="8">
    <location>
        <begin position="254"/>
        <end position="276"/>
    </location>
</feature>
<evidence type="ECO:0000259" key="9">
    <source>
        <dbReference type="Pfam" id="PF13359"/>
    </source>
</evidence>
<keyword evidence="7" id="KW-0539">Nucleus</keyword>
<reference evidence="10 11" key="1">
    <citation type="submission" date="2022-01" db="EMBL/GenBank/DDBJ databases">
        <title>A high-quality chromosome-level genome assembly of rohu carp, Labeo rohita.</title>
        <authorList>
            <person name="Arick M.A. II"/>
            <person name="Hsu C.-Y."/>
            <person name="Magbanua Z."/>
            <person name="Pechanova O."/>
            <person name="Grover C."/>
            <person name="Miller E."/>
            <person name="Thrash A."/>
            <person name="Ezzel L."/>
            <person name="Alam S."/>
            <person name="Benzie J."/>
            <person name="Hamilton M."/>
            <person name="Karsi A."/>
            <person name="Lawrence M.L."/>
            <person name="Peterson D.G."/>
        </authorList>
    </citation>
    <scope>NUCLEOTIDE SEQUENCE [LARGE SCALE GENOMIC DNA]</scope>
    <source>
        <strain evidence="11">BAU-BD-2019</strain>
        <tissue evidence="10">Blood</tissue>
    </source>
</reference>
<comment type="caution">
    <text evidence="10">The sequence shown here is derived from an EMBL/GenBank/DDBJ whole genome shotgun (WGS) entry which is preliminary data.</text>
</comment>
<accession>A0ABQ8LBD0</accession>
<protein>
    <recommendedName>
        <fullName evidence="9">DDE Tnp4 domain-containing protein</fullName>
    </recommendedName>
</protein>
<keyword evidence="5" id="KW-0479">Metal-binding</keyword>
<feature type="compositionally biased region" description="Acidic residues" evidence="8">
    <location>
        <begin position="260"/>
        <end position="269"/>
    </location>
</feature>
<keyword evidence="11" id="KW-1185">Reference proteome</keyword>
<evidence type="ECO:0000256" key="2">
    <source>
        <dbReference type="ARBA" id="ARBA00004123"/>
    </source>
</evidence>
<organism evidence="10 11">
    <name type="scientific">Labeo rohita</name>
    <name type="common">Indian major carp</name>
    <name type="synonym">Cyprinus rohita</name>
    <dbReference type="NCBI Taxonomy" id="84645"/>
    <lineage>
        <taxon>Eukaryota</taxon>
        <taxon>Metazoa</taxon>
        <taxon>Chordata</taxon>
        <taxon>Craniata</taxon>
        <taxon>Vertebrata</taxon>
        <taxon>Euteleostomi</taxon>
        <taxon>Actinopterygii</taxon>
        <taxon>Neopterygii</taxon>
        <taxon>Teleostei</taxon>
        <taxon>Ostariophysi</taxon>
        <taxon>Cypriniformes</taxon>
        <taxon>Cyprinidae</taxon>
        <taxon>Labeoninae</taxon>
        <taxon>Labeonini</taxon>
        <taxon>Labeo</taxon>
    </lineage>
</organism>
<comment type="cofactor">
    <cofactor evidence="1">
        <name>a divalent metal cation</name>
        <dbReference type="ChEBI" id="CHEBI:60240"/>
    </cofactor>
</comment>
<keyword evidence="4" id="KW-0540">Nuclease</keyword>
<evidence type="ECO:0000256" key="3">
    <source>
        <dbReference type="ARBA" id="ARBA00006958"/>
    </source>
</evidence>
<name>A0ABQ8LBD0_LABRO</name>
<evidence type="ECO:0000256" key="8">
    <source>
        <dbReference type="SAM" id="MobiDB-lite"/>
    </source>
</evidence>
<proteinExistence type="inferred from homology"/>
<keyword evidence="6" id="KW-0378">Hydrolase</keyword>
<dbReference type="PANTHER" id="PTHR22930:SF206">
    <property type="entry name" value="NUCLEASE HARBI1"/>
    <property type="match status" value="1"/>
</dbReference>
<comment type="similarity">
    <text evidence="3">Belongs to the HARBI1 family.</text>
</comment>
<dbReference type="InterPro" id="IPR027806">
    <property type="entry name" value="HARBI1_dom"/>
</dbReference>
<evidence type="ECO:0000256" key="5">
    <source>
        <dbReference type="ARBA" id="ARBA00022723"/>
    </source>
</evidence>
<dbReference type="EMBL" id="JACTAM010000521">
    <property type="protein sequence ID" value="KAI2647202.1"/>
    <property type="molecule type" value="Genomic_DNA"/>
</dbReference>
<evidence type="ECO:0000313" key="11">
    <source>
        <dbReference type="Proteomes" id="UP000830375"/>
    </source>
</evidence>
<dbReference type="Pfam" id="PF13359">
    <property type="entry name" value="DDE_Tnp_4"/>
    <property type="match status" value="1"/>
</dbReference>
<dbReference type="PANTHER" id="PTHR22930">
    <property type="match status" value="1"/>
</dbReference>
<evidence type="ECO:0000313" key="10">
    <source>
        <dbReference type="EMBL" id="KAI2647202.1"/>
    </source>
</evidence>
<feature type="domain" description="DDE Tnp4" evidence="9">
    <location>
        <begin position="88"/>
        <end position="242"/>
    </location>
</feature>
<dbReference type="InterPro" id="IPR045249">
    <property type="entry name" value="HARBI1-like"/>
</dbReference>
<sequence length="304" mass="33862">MLIQMLPRQKAHGWSHEIEVLVTVYWLACGASYRVTSDTFSMPLATVCRTVHNVVEEMMTILHKVIHFPKAEEMEEVGASFARLAGAIDGCHVRILPPAEPQKKCYINRKLFPSIILQGTCDAKGAFIDVYIGNPGSVHDALVLRRSPMYQQALYPPAGHCLLGDGGYPCLQHPIAIMTPYRQPVAGQVEARYNRHHALARNIIERTFGMLKTRWRAIFLRALEIRPLFAPKVIAACCILHNICMIGGDLLEEESHGQDGSEDDAENEPVDERDLSGNHLRGHLAAQLSSPEGLPACLNEHDYI</sequence>
<evidence type="ECO:0000256" key="6">
    <source>
        <dbReference type="ARBA" id="ARBA00022801"/>
    </source>
</evidence>
<evidence type="ECO:0000256" key="4">
    <source>
        <dbReference type="ARBA" id="ARBA00022722"/>
    </source>
</evidence>
<comment type="subcellular location">
    <subcellularLocation>
        <location evidence="2">Nucleus</location>
    </subcellularLocation>
</comment>
<evidence type="ECO:0000256" key="1">
    <source>
        <dbReference type="ARBA" id="ARBA00001968"/>
    </source>
</evidence>